<evidence type="ECO:0000256" key="1">
    <source>
        <dbReference type="ARBA" id="ARBA00023239"/>
    </source>
</evidence>
<accession>A0A212LF02</accession>
<evidence type="ECO:0000313" key="2">
    <source>
        <dbReference type="EMBL" id="SCM76144.1"/>
    </source>
</evidence>
<reference evidence="2" key="1">
    <citation type="submission" date="2016-08" db="EMBL/GenBank/DDBJ databases">
        <authorList>
            <person name="Seilhamer J.J."/>
        </authorList>
    </citation>
    <scope>NUCLEOTIDE SEQUENCE</scope>
    <source>
        <strain evidence="2">86</strain>
    </source>
</reference>
<proteinExistence type="predicted"/>
<dbReference type="EMBL" id="FMJD01000007">
    <property type="protein sequence ID" value="SCM76144.1"/>
    <property type="molecule type" value="Genomic_DNA"/>
</dbReference>
<organism evidence="2">
    <name type="scientific">uncultured Pleomorphomonas sp</name>
    <dbReference type="NCBI Taxonomy" id="442121"/>
    <lineage>
        <taxon>Bacteria</taxon>
        <taxon>Pseudomonadati</taxon>
        <taxon>Pseudomonadota</taxon>
        <taxon>Alphaproteobacteria</taxon>
        <taxon>Hyphomicrobiales</taxon>
        <taxon>Pleomorphomonadaceae</taxon>
        <taxon>Pleomorphomonas</taxon>
        <taxon>environmental samples</taxon>
    </lineage>
</organism>
<dbReference type="PANTHER" id="PTHR12935:SF0">
    <property type="entry name" value="GAMMA-GLUTAMYLCYCLOTRANSFERASE"/>
    <property type="match status" value="1"/>
</dbReference>
<dbReference type="Gene3D" id="3.10.490.10">
    <property type="entry name" value="Gamma-glutamyl cyclotransferase-like"/>
    <property type="match status" value="1"/>
</dbReference>
<dbReference type="PANTHER" id="PTHR12935">
    <property type="entry name" value="GAMMA-GLUTAMYLCYCLOTRANSFERASE"/>
    <property type="match status" value="1"/>
</dbReference>
<sequence length="179" mass="18935">MAIDRPVLQFLYGADLHPERLAACCPGGEVKAIGVLRDHRLAFFGHNDLWDGGEETVLAEKGASVHGIVVALSTREADFFDKVRGVRLNGTGSHFHYPTRIETPGGPLDVVLYKLDDSRTPAPPSVEYVAYMAAGMRHFGLPAASLATLETLSARPATVPVPRIAFPAIAAAAAGGCAC</sequence>
<dbReference type="InterPro" id="IPR017939">
    <property type="entry name" value="G-Glutamylcylcotransferase"/>
</dbReference>
<name>A0A212LF02_9HYPH</name>
<protein>
    <submittedName>
        <fullName evidence="2">AnfR protein, required for Mo-and V-independent nitrogenase</fullName>
    </submittedName>
</protein>
<dbReference type="GO" id="GO:0003839">
    <property type="term" value="F:gamma-glutamylcyclotransferase activity"/>
    <property type="evidence" value="ECO:0007669"/>
    <property type="project" value="InterPro"/>
</dbReference>
<dbReference type="AlphaFoldDB" id="A0A212LF02"/>
<dbReference type="RefSeq" id="WP_288196385.1">
    <property type="nucleotide sequence ID" value="NZ_LT608334.1"/>
</dbReference>
<keyword evidence="1" id="KW-0456">Lyase</keyword>
<gene>
    <name evidence="2" type="ORF">KL86PLE_30591</name>
</gene>